<reference evidence="1" key="1">
    <citation type="submission" date="2014-09" db="EMBL/GenBank/DDBJ databases">
        <authorList>
            <person name="Magalhaes I.L.F."/>
            <person name="Oliveira U."/>
            <person name="Santos F.R."/>
            <person name="Vidigal T.H.D.A."/>
            <person name="Brescovit A.D."/>
            <person name="Santos A.J."/>
        </authorList>
    </citation>
    <scope>NUCLEOTIDE SEQUENCE</scope>
    <source>
        <tissue evidence="1">Shoot tissue taken approximately 20 cm above the soil surface</tissue>
    </source>
</reference>
<dbReference type="EMBL" id="GBRH01184797">
    <property type="protein sequence ID" value="JAE13099.1"/>
    <property type="molecule type" value="Transcribed_RNA"/>
</dbReference>
<name>A0A0A9FPB9_ARUDO</name>
<evidence type="ECO:0000313" key="1">
    <source>
        <dbReference type="EMBL" id="JAE13099.1"/>
    </source>
</evidence>
<proteinExistence type="predicted"/>
<reference evidence="1" key="2">
    <citation type="journal article" date="2015" name="Data Brief">
        <title>Shoot transcriptome of the giant reed, Arundo donax.</title>
        <authorList>
            <person name="Barrero R.A."/>
            <person name="Guerrero F.D."/>
            <person name="Moolhuijzen P."/>
            <person name="Goolsby J.A."/>
            <person name="Tidwell J."/>
            <person name="Bellgard S.E."/>
            <person name="Bellgard M.I."/>
        </authorList>
    </citation>
    <scope>NUCLEOTIDE SEQUENCE</scope>
    <source>
        <tissue evidence="1">Shoot tissue taken approximately 20 cm above the soil surface</tissue>
    </source>
</reference>
<dbReference type="AlphaFoldDB" id="A0A0A9FPB9"/>
<sequence length="17" mass="1909">MLRVKTTISKQAISSDM</sequence>
<protein>
    <submittedName>
        <fullName evidence="1">Uncharacterized protein</fullName>
    </submittedName>
</protein>
<organism evidence="1">
    <name type="scientific">Arundo donax</name>
    <name type="common">Giant reed</name>
    <name type="synonym">Donax arundinaceus</name>
    <dbReference type="NCBI Taxonomy" id="35708"/>
    <lineage>
        <taxon>Eukaryota</taxon>
        <taxon>Viridiplantae</taxon>
        <taxon>Streptophyta</taxon>
        <taxon>Embryophyta</taxon>
        <taxon>Tracheophyta</taxon>
        <taxon>Spermatophyta</taxon>
        <taxon>Magnoliopsida</taxon>
        <taxon>Liliopsida</taxon>
        <taxon>Poales</taxon>
        <taxon>Poaceae</taxon>
        <taxon>PACMAD clade</taxon>
        <taxon>Arundinoideae</taxon>
        <taxon>Arundineae</taxon>
        <taxon>Arundo</taxon>
    </lineage>
</organism>
<accession>A0A0A9FPB9</accession>